<evidence type="ECO:0000259" key="7">
    <source>
        <dbReference type="Pfam" id="PF14322"/>
    </source>
</evidence>
<dbReference type="InterPro" id="IPR012944">
    <property type="entry name" value="SusD_RagB_dom"/>
</dbReference>
<evidence type="ECO:0000256" key="3">
    <source>
        <dbReference type="ARBA" id="ARBA00022729"/>
    </source>
</evidence>
<comment type="subcellular location">
    <subcellularLocation>
        <location evidence="1">Cell outer membrane</location>
    </subcellularLocation>
</comment>
<organism evidence="8 9">
    <name type="scientific">Butyricimonas virosa</name>
    <dbReference type="NCBI Taxonomy" id="544645"/>
    <lineage>
        <taxon>Bacteria</taxon>
        <taxon>Pseudomonadati</taxon>
        <taxon>Bacteroidota</taxon>
        <taxon>Bacteroidia</taxon>
        <taxon>Bacteroidales</taxon>
        <taxon>Odoribacteraceae</taxon>
        <taxon>Butyricimonas</taxon>
    </lineage>
</organism>
<feature type="domain" description="RagB/SusD" evidence="6">
    <location>
        <begin position="365"/>
        <end position="502"/>
    </location>
</feature>
<sequence length="534" mass="62492">MKRFVKIYTYWLLGILLFTGCDDYLKEDSGDLLIPGKVEEFLPMLYREGFPRNFNDEVAWLYLMTDDVEMGQLELDPEDESYETQDKNSLDALSAGEGEEPYKWEREIKNYADNFWERRYGNILACNLVIDALPEMKYVETDSGVYNFLAAQAYALRAYNYWCLVNSYALPWSKENLDKPGVIIRTEPQIDVSARGRSSIRDVYDLINGDIEKAEKYINVATFDGNIHRLSEPAILLLASRIALFQENWDEVIRTGKLFLAQNSVILNLNDQDTTLFGTEKGLSNKIFTMMDGTVNKEVVFTFGTASYSPYQYLSTSGAFYGLGFRPSHTTDESLIRSYEEGDLRKKAYFLKDIPAKKAESMWEEDKPYEYKYYYPIKYRQMSNVTSAKPSENLLHENWRSVEVMLNLAEAYTRKNNEVTSDALDLLNNLRRCRLNPKAYVEKTSADFPNAQALLKFIWEERRRELCFEEAMRFWDLRRQGMPELKHKWYSSWDRYETYTLPQGSKNYVLSIPRSELDYNNGCHDNERDLIRPE</sequence>
<keyword evidence="5" id="KW-0998">Cell outer membrane</keyword>
<evidence type="ECO:0000256" key="2">
    <source>
        <dbReference type="ARBA" id="ARBA00006275"/>
    </source>
</evidence>
<reference evidence="8 9" key="1">
    <citation type="submission" date="2018-08" db="EMBL/GenBank/DDBJ databases">
        <title>A genome reference for cultivated species of the human gut microbiota.</title>
        <authorList>
            <person name="Zou Y."/>
            <person name="Xue W."/>
            <person name="Luo G."/>
        </authorList>
    </citation>
    <scope>NUCLEOTIDE SEQUENCE [LARGE SCALE GENOMIC DNA]</scope>
    <source>
        <strain evidence="8 9">AF14-49</strain>
    </source>
</reference>
<evidence type="ECO:0000313" key="9">
    <source>
        <dbReference type="Proteomes" id="UP000283589"/>
    </source>
</evidence>
<keyword evidence="3" id="KW-0732">Signal</keyword>
<feature type="domain" description="SusD-like N-terminal" evidence="7">
    <location>
        <begin position="84"/>
        <end position="244"/>
    </location>
</feature>
<keyword evidence="4" id="KW-0472">Membrane</keyword>
<accession>A0A412X0A5</accession>
<evidence type="ECO:0000256" key="4">
    <source>
        <dbReference type="ARBA" id="ARBA00023136"/>
    </source>
</evidence>
<name>A0A412X0A5_9BACT</name>
<protein>
    <submittedName>
        <fullName evidence="8">RagB/SusD family nutrient uptake outer membrane protein</fullName>
    </submittedName>
</protein>
<gene>
    <name evidence="8" type="ORF">DWW18_09900</name>
</gene>
<dbReference type="GO" id="GO:0009279">
    <property type="term" value="C:cell outer membrane"/>
    <property type="evidence" value="ECO:0007669"/>
    <property type="project" value="UniProtKB-SubCell"/>
</dbReference>
<dbReference type="STRING" id="1121130.GCA_000519105_01644"/>
<dbReference type="SUPFAM" id="SSF48452">
    <property type="entry name" value="TPR-like"/>
    <property type="match status" value="1"/>
</dbReference>
<proteinExistence type="inferred from homology"/>
<comment type="caution">
    <text evidence="8">The sequence shown here is derived from an EMBL/GenBank/DDBJ whole genome shotgun (WGS) entry which is preliminary data.</text>
</comment>
<evidence type="ECO:0000256" key="5">
    <source>
        <dbReference type="ARBA" id="ARBA00023237"/>
    </source>
</evidence>
<dbReference type="Pfam" id="PF14322">
    <property type="entry name" value="SusD-like_3"/>
    <property type="match status" value="1"/>
</dbReference>
<dbReference type="PROSITE" id="PS51257">
    <property type="entry name" value="PROKAR_LIPOPROTEIN"/>
    <property type="match status" value="1"/>
</dbReference>
<evidence type="ECO:0000313" key="8">
    <source>
        <dbReference type="EMBL" id="RGV33710.1"/>
    </source>
</evidence>
<evidence type="ECO:0000259" key="6">
    <source>
        <dbReference type="Pfam" id="PF07980"/>
    </source>
</evidence>
<dbReference type="EMBL" id="QRZA01000011">
    <property type="protein sequence ID" value="RGV33710.1"/>
    <property type="molecule type" value="Genomic_DNA"/>
</dbReference>
<dbReference type="Pfam" id="PF07980">
    <property type="entry name" value="SusD_RagB"/>
    <property type="match status" value="1"/>
</dbReference>
<dbReference type="InterPro" id="IPR033985">
    <property type="entry name" value="SusD-like_N"/>
</dbReference>
<dbReference type="RefSeq" id="WP_118260355.1">
    <property type="nucleotide sequence ID" value="NZ_CALBWO010000071.1"/>
</dbReference>
<comment type="similarity">
    <text evidence="2">Belongs to the SusD family.</text>
</comment>
<dbReference type="InterPro" id="IPR011990">
    <property type="entry name" value="TPR-like_helical_dom_sf"/>
</dbReference>
<dbReference type="Proteomes" id="UP000283589">
    <property type="component" value="Unassembled WGS sequence"/>
</dbReference>
<evidence type="ECO:0000256" key="1">
    <source>
        <dbReference type="ARBA" id="ARBA00004442"/>
    </source>
</evidence>
<dbReference type="AlphaFoldDB" id="A0A412X0A5"/>
<dbReference type="Gene3D" id="1.25.40.390">
    <property type="match status" value="1"/>
</dbReference>